<feature type="signal peptide" evidence="1">
    <location>
        <begin position="1"/>
        <end position="24"/>
    </location>
</feature>
<keyword evidence="3" id="KW-1185">Reference proteome</keyword>
<proteinExistence type="predicted"/>
<evidence type="ECO:0000256" key="1">
    <source>
        <dbReference type="SAM" id="SignalP"/>
    </source>
</evidence>
<reference evidence="2" key="1">
    <citation type="submission" date="2020-10" db="EMBL/GenBank/DDBJ databases">
        <authorList>
            <person name="Han B."/>
            <person name="Lu T."/>
            <person name="Zhao Q."/>
            <person name="Huang X."/>
            <person name="Zhao Y."/>
        </authorList>
    </citation>
    <scope>NUCLEOTIDE SEQUENCE</scope>
</reference>
<organism evidence="2 3">
    <name type="scientific">Miscanthus lutarioriparius</name>
    <dbReference type="NCBI Taxonomy" id="422564"/>
    <lineage>
        <taxon>Eukaryota</taxon>
        <taxon>Viridiplantae</taxon>
        <taxon>Streptophyta</taxon>
        <taxon>Embryophyta</taxon>
        <taxon>Tracheophyta</taxon>
        <taxon>Spermatophyta</taxon>
        <taxon>Magnoliopsida</taxon>
        <taxon>Liliopsida</taxon>
        <taxon>Poales</taxon>
        <taxon>Poaceae</taxon>
        <taxon>PACMAD clade</taxon>
        <taxon>Panicoideae</taxon>
        <taxon>Andropogonodae</taxon>
        <taxon>Andropogoneae</taxon>
        <taxon>Saccharinae</taxon>
        <taxon>Miscanthus</taxon>
    </lineage>
</organism>
<sequence length="106" mass="11956">MDHVKLRAVLFLVFLACLQSSSWCESDYSDQRLTGGEITRRSRFTVVLCLKKLCDHLKLCYCCQTLPDKPCYLEQKRCVDICPSASAQSPQPLLAPAPHIGPLMVR</sequence>
<feature type="chain" id="PRO_5032790165" evidence="1">
    <location>
        <begin position="25"/>
        <end position="106"/>
    </location>
</feature>
<name>A0A811Q2N6_9POAL</name>
<dbReference type="AlphaFoldDB" id="A0A811Q2N6"/>
<dbReference type="Proteomes" id="UP000604825">
    <property type="component" value="Unassembled WGS sequence"/>
</dbReference>
<keyword evidence="1" id="KW-0732">Signal</keyword>
<evidence type="ECO:0000313" key="3">
    <source>
        <dbReference type="Proteomes" id="UP000604825"/>
    </source>
</evidence>
<protein>
    <submittedName>
        <fullName evidence="2">Uncharacterized protein</fullName>
    </submittedName>
</protein>
<dbReference type="EMBL" id="CAJGYO010000008">
    <property type="protein sequence ID" value="CAD6251442.1"/>
    <property type="molecule type" value="Genomic_DNA"/>
</dbReference>
<gene>
    <name evidence="2" type="ORF">NCGR_LOCUS35186</name>
</gene>
<comment type="caution">
    <text evidence="2">The sequence shown here is derived from an EMBL/GenBank/DDBJ whole genome shotgun (WGS) entry which is preliminary data.</text>
</comment>
<accession>A0A811Q2N6</accession>
<evidence type="ECO:0000313" key="2">
    <source>
        <dbReference type="EMBL" id="CAD6251442.1"/>
    </source>
</evidence>